<dbReference type="FunFam" id="2.60.40.10:FF:000280">
    <property type="entry name" value="HLA class II histocompatibility antigen, DR alpha chain"/>
    <property type="match status" value="1"/>
</dbReference>
<dbReference type="InterPro" id="IPR001003">
    <property type="entry name" value="MHC_II_a_N"/>
</dbReference>
<proteinExistence type="inferred from homology"/>
<evidence type="ECO:0000256" key="3">
    <source>
        <dbReference type="ARBA" id="ARBA00022692"/>
    </source>
</evidence>
<dbReference type="GO" id="GO:0032831">
    <property type="term" value="P:positive regulation of CD4-positive, CD25-positive, alpha-beta regulatory T cell differentiation"/>
    <property type="evidence" value="ECO:0007669"/>
    <property type="project" value="Ensembl"/>
</dbReference>
<dbReference type="GO" id="GO:0002469">
    <property type="term" value="P:myeloid dendritic cell antigen processing and presentation"/>
    <property type="evidence" value="ECO:0007669"/>
    <property type="project" value="Ensembl"/>
</dbReference>
<keyword evidence="9" id="KW-1015">Disulfide bond</keyword>
<dbReference type="SMR" id="A0A8C0JLK2"/>
<keyword evidence="4" id="KW-0732">Signal</keyword>
<dbReference type="GO" id="GO:0002250">
    <property type="term" value="P:adaptive immune response"/>
    <property type="evidence" value="ECO:0007669"/>
    <property type="project" value="UniProtKB-KW"/>
</dbReference>
<dbReference type="InterPro" id="IPR003597">
    <property type="entry name" value="Ig_C1-set"/>
</dbReference>
<dbReference type="GO" id="GO:0050890">
    <property type="term" value="P:cognition"/>
    <property type="evidence" value="ECO:0007669"/>
    <property type="project" value="Ensembl"/>
</dbReference>
<dbReference type="GO" id="GO:0005765">
    <property type="term" value="C:lysosomal membrane"/>
    <property type="evidence" value="ECO:0007669"/>
    <property type="project" value="Ensembl"/>
</dbReference>
<evidence type="ECO:0000256" key="7">
    <source>
        <dbReference type="ARBA" id="ARBA00023130"/>
    </source>
</evidence>
<dbReference type="GO" id="GO:0045622">
    <property type="term" value="P:regulation of T-helper cell differentiation"/>
    <property type="evidence" value="ECO:0007669"/>
    <property type="project" value="Ensembl"/>
</dbReference>
<dbReference type="InterPro" id="IPR011162">
    <property type="entry name" value="MHC_I/II-like_Ag-recog"/>
</dbReference>
<dbReference type="GO" id="GO:0002491">
    <property type="term" value="P:antigen processing and presentation of endogenous peptide antigen via MHC class II"/>
    <property type="evidence" value="ECO:0007669"/>
    <property type="project" value="Ensembl"/>
</dbReference>
<reference evidence="15" key="1">
    <citation type="submission" date="2025-08" db="UniProtKB">
        <authorList>
            <consortium name="Ensembl"/>
        </authorList>
    </citation>
    <scope>IDENTIFICATION</scope>
</reference>
<evidence type="ECO:0000256" key="1">
    <source>
        <dbReference type="ARBA" id="ARBA00004479"/>
    </source>
</evidence>
<dbReference type="Pfam" id="PF07654">
    <property type="entry name" value="C1-set"/>
    <property type="match status" value="1"/>
</dbReference>
<dbReference type="InterPro" id="IPR050160">
    <property type="entry name" value="MHC/Immunoglobulin"/>
</dbReference>
<dbReference type="GO" id="GO:0001916">
    <property type="term" value="P:positive regulation of T cell mediated cytotoxicity"/>
    <property type="evidence" value="ECO:0007669"/>
    <property type="project" value="Ensembl"/>
</dbReference>
<dbReference type="GO" id="GO:0019886">
    <property type="term" value="P:antigen processing and presentation of exogenous peptide antigen via MHC class II"/>
    <property type="evidence" value="ECO:0007669"/>
    <property type="project" value="Ensembl"/>
</dbReference>
<dbReference type="AlphaFoldDB" id="A0A8C0JLK2"/>
<dbReference type="Ensembl" id="ENSCAFT00020002229.1">
    <property type="protein sequence ID" value="ENSCAFP00020001919.1"/>
    <property type="gene ID" value="ENSCAFG00020001663.1"/>
</dbReference>
<dbReference type="SUPFAM" id="SSF54452">
    <property type="entry name" value="MHC antigen-recognition domain"/>
    <property type="match status" value="1"/>
</dbReference>
<dbReference type="GO" id="GO:0031902">
    <property type="term" value="C:late endosome membrane"/>
    <property type="evidence" value="ECO:0007669"/>
    <property type="project" value="Ensembl"/>
</dbReference>
<evidence type="ECO:0000256" key="6">
    <source>
        <dbReference type="ARBA" id="ARBA00022989"/>
    </source>
</evidence>
<dbReference type="InterPro" id="IPR014745">
    <property type="entry name" value="MHC_II_a/b_N"/>
</dbReference>
<keyword evidence="8 13" id="KW-0472">Membrane</keyword>
<name>A0A8C0JLK2_CANLU</name>
<dbReference type="PROSITE" id="PS00290">
    <property type="entry name" value="IG_MHC"/>
    <property type="match status" value="1"/>
</dbReference>
<evidence type="ECO:0000256" key="2">
    <source>
        <dbReference type="ARBA" id="ARBA00007394"/>
    </source>
</evidence>
<evidence type="ECO:0000256" key="13">
    <source>
        <dbReference type="SAM" id="Phobius"/>
    </source>
</evidence>
<dbReference type="GO" id="GO:0042605">
    <property type="term" value="F:peptide antigen binding"/>
    <property type="evidence" value="ECO:0007669"/>
    <property type="project" value="Ensembl"/>
</dbReference>
<evidence type="ECO:0000313" key="16">
    <source>
        <dbReference type="Proteomes" id="UP000694391"/>
    </source>
</evidence>
<protein>
    <submittedName>
        <fullName evidence="15">Major histocompatibility complex, class II, DR alpha</fullName>
    </submittedName>
</protein>
<feature type="transmembrane region" description="Helical" evidence="13">
    <location>
        <begin position="309"/>
        <end position="329"/>
    </location>
</feature>
<dbReference type="InterPro" id="IPR003006">
    <property type="entry name" value="Ig/MHC_CS"/>
</dbReference>
<evidence type="ECO:0000256" key="10">
    <source>
        <dbReference type="ARBA" id="ARBA00023180"/>
    </source>
</evidence>
<evidence type="ECO:0000256" key="11">
    <source>
        <dbReference type="ARBA" id="ARBA00023182"/>
    </source>
</evidence>
<dbReference type="GO" id="GO:0030247">
    <property type="term" value="F:polysaccharide binding"/>
    <property type="evidence" value="ECO:0007669"/>
    <property type="project" value="Ensembl"/>
</dbReference>
<organism evidence="15 16">
    <name type="scientific">Canis lupus dingo</name>
    <name type="common">dingo</name>
    <dbReference type="NCBI Taxonomy" id="286419"/>
    <lineage>
        <taxon>Eukaryota</taxon>
        <taxon>Metazoa</taxon>
        <taxon>Chordata</taxon>
        <taxon>Craniata</taxon>
        <taxon>Vertebrata</taxon>
        <taxon>Euteleostomi</taxon>
        <taxon>Mammalia</taxon>
        <taxon>Eutheria</taxon>
        <taxon>Laurasiatheria</taxon>
        <taxon>Carnivora</taxon>
        <taxon>Caniformia</taxon>
        <taxon>Canidae</taxon>
        <taxon>Canis</taxon>
    </lineage>
</organism>
<keyword evidence="10" id="KW-0325">Glycoprotein</keyword>
<keyword evidence="16" id="KW-1185">Reference proteome</keyword>
<keyword evidence="6 13" id="KW-1133">Transmembrane helix</keyword>
<dbReference type="InterPro" id="IPR036179">
    <property type="entry name" value="Ig-like_dom_sf"/>
</dbReference>
<dbReference type="GO" id="GO:0009986">
    <property type="term" value="C:cell surface"/>
    <property type="evidence" value="ECO:0007669"/>
    <property type="project" value="Ensembl"/>
</dbReference>
<gene>
    <name evidence="15" type="primary">LOC112641371</name>
</gene>
<dbReference type="GO" id="GO:0001772">
    <property type="term" value="C:immunological synapse"/>
    <property type="evidence" value="ECO:0007669"/>
    <property type="project" value="Ensembl"/>
</dbReference>
<dbReference type="GO" id="GO:0043382">
    <property type="term" value="P:positive regulation of memory T cell differentiation"/>
    <property type="evidence" value="ECO:0007669"/>
    <property type="project" value="Ensembl"/>
</dbReference>
<comment type="similarity">
    <text evidence="2 12">Belongs to the MHC class II family.</text>
</comment>
<dbReference type="SMART" id="SM00407">
    <property type="entry name" value="IGc1"/>
    <property type="match status" value="1"/>
</dbReference>
<evidence type="ECO:0000256" key="5">
    <source>
        <dbReference type="ARBA" id="ARBA00022859"/>
    </source>
</evidence>
<keyword evidence="5" id="KW-0391">Immunity</keyword>
<dbReference type="InterPro" id="IPR007110">
    <property type="entry name" value="Ig-like_dom"/>
</dbReference>
<feature type="domain" description="Ig-like" evidence="14">
    <location>
        <begin position="200"/>
        <end position="280"/>
    </location>
</feature>
<dbReference type="Pfam" id="PF00993">
    <property type="entry name" value="MHC_II_alpha"/>
    <property type="match status" value="1"/>
</dbReference>
<evidence type="ECO:0000256" key="8">
    <source>
        <dbReference type="ARBA" id="ARBA00023136"/>
    </source>
</evidence>
<reference evidence="15" key="2">
    <citation type="submission" date="2025-09" db="UniProtKB">
        <authorList>
            <consortium name="Ensembl"/>
        </authorList>
    </citation>
    <scope>IDENTIFICATION</scope>
</reference>
<dbReference type="PROSITE" id="PS50835">
    <property type="entry name" value="IG_LIKE"/>
    <property type="match status" value="1"/>
</dbReference>
<dbReference type="SMART" id="SM00920">
    <property type="entry name" value="MHC_II_alpha"/>
    <property type="match status" value="1"/>
</dbReference>
<dbReference type="Gene3D" id="3.10.320.10">
    <property type="entry name" value="Class II Histocompatibility Antigen, M Beta Chain, Chain B, domain 1"/>
    <property type="match status" value="1"/>
</dbReference>
<dbReference type="FunFam" id="3.10.320.10:FF:000002">
    <property type="entry name" value="HLA class II histocompatibility antigen, DR alpha chain"/>
    <property type="match status" value="1"/>
</dbReference>
<keyword evidence="11" id="KW-0491">MHC II</keyword>
<accession>A0A8C0JLK2</accession>
<dbReference type="GO" id="GO:0042608">
    <property type="term" value="F:T cell receptor binding"/>
    <property type="evidence" value="ECO:0007669"/>
    <property type="project" value="Ensembl"/>
</dbReference>
<dbReference type="Gene3D" id="2.60.40.10">
    <property type="entry name" value="Immunoglobulins"/>
    <property type="match status" value="1"/>
</dbReference>
<dbReference type="GO" id="GO:0042613">
    <property type="term" value="C:MHC class II protein complex"/>
    <property type="evidence" value="ECO:0007669"/>
    <property type="project" value="UniProtKB-KW"/>
</dbReference>
<evidence type="ECO:0000313" key="15">
    <source>
        <dbReference type="Ensembl" id="ENSCAFP00020001919.1"/>
    </source>
</evidence>
<dbReference type="Proteomes" id="UP000694391">
    <property type="component" value="Unplaced"/>
</dbReference>
<comment type="subcellular location">
    <subcellularLocation>
        <location evidence="1">Membrane</location>
        <topology evidence="1">Single-pass type I membrane protein</topology>
    </subcellularLocation>
</comment>
<evidence type="ECO:0000256" key="4">
    <source>
        <dbReference type="ARBA" id="ARBA00022729"/>
    </source>
</evidence>
<dbReference type="GO" id="GO:0002503">
    <property type="term" value="P:peptide antigen assembly with MHC class II protein complex"/>
    <property type="evidence" value="ECO:0007669"/>
    <property type="project" value="Ensembl"/>
</dbReference>
<evidence type="ECO:0000256" key="9">
    <source>
        <dbReference type="ARBA" id="ARBA00023157"/>
    </source>
</evidence>
<sequence>MYHLKSFSDWLQLNLFKFQSVKLYHTIHSLFFFKSVSVIPYSLALLTSQQITEENDHKWSPSARIFHHGFPDGSSGIMGCQSESCQNILSTDIALKITRKGSYQKQQSTQGRARAEEHVIIQAEFYLTPDPSGEFMFDFDGDEIFHVDMEKKETVWRLEEFGRFASFEAQGALANIAVDKANLDTMIKRSNHTPNTNVPPEVTVLSNTPVELGEPNILICFIDKFSPPVINVTWLRNGNPVTTGVSETIFLPREDHLFRKFHYLPFLPSAEDVYDCKVEHWGLDEPLLKHWEFEPPTPLPETTENVVCALGLIVGLVGIITGTIFIIKGMRKVKAGERRGPL</sequence>
<evidence type="ECO:0000259" key="14">
    <source>
        <dbReference type="PROSITE" id="PS50835"/>
    </source>
</evidence>
<dbReference type="SUPFAM" id="SSF48726">
    <property type="entry name" value="Immunoglobulin"/>
    <property type="match status" value="1"/>
</dbReference>
<dbReference type="InterPro" id="IPR013783">
    <property type="entry name" value="Ig-like_fold"/>
</dbReference>
<dbReference type="GeneTree" id="ENSGT00940000160997"/>
<evidence type="ECO:0000256" key="12">
    <source>
        <dbReference type="RuleBase" id="RU004238"/>
    </source>
</evidence>
<dbReference type="PANTHER" id="PTHR19944">
    <property type="entry name" value="MHC CLASS II-RELATED"/>
    <property type="match status" value="1"/>
</dbReference>
<keyword evidence="3 13" id="KW-0812">Transmembrane</keyword>
<dbReference type="PANTHER" id="PTHR19944:SF86">
    <property type="entry name" value="HLA CLASS II HISTOCOMPATIBILITY ANTIGEN, DR ALPHA CHAIN"/>
    <property type="match status" value="1"/>
</dbReference>
<keyword evidence="7" id="KW-1064">Adaptive immunity</keyword>